<protein>
    <recommendedName>
        <fullName evidence="2">Helix-turn-helix domain-containing protein</fullName>
    </recommendedName>
</protein>
<evidence type="ECO:0000313" key="3">
    <source>
        <dbReference type="EMBL" id="KKM83314.1"/>
    </source>
</evidence>
<gene>
    <name evidence="3" type="ORF">LCGC14_1310670</name>
</gene>
<dbReference type="InterPro" id="IPR009061">
    <property type="entry name" value="DNA-bd_dom_put_sf"/>
</dbReference>
<proteinExistence type="predicted"/>
<accession>A0A0F9KML2</accession>
<dbReference type="SUPFAM" id="SSF46955">
    <property type="entry name" value="Putative DNA-binding domain"/>
    <property type="match status" value="1"/>
</dbReference>
<evidence type="ECO:0000259" key="2">
    <source>
        <dbReference type="Pfam" id="PF12728"/>
    </source>
</evidence>
<evidence type="ECO:0000256" key="1">
    <source>
        <dbReference type="SAM" id="Coils"/>
    </source>
</evidence>
<dbReference type="InterPro" id="IPR041657">
    <property type="entry name" value="HTH_17"/>
</dbReference>
<reference evidence="3" key="1">
    <citation type="journal article" date="2015" name="Nature">
        <title>Complex archaea that bridge the gap between prokaryotes and eukaryotes.</title>
        <authorList>
            <person name="Spang A."/>
            <person name="Saw J.H."/>
            <person name="Jorgensen S.L."/>
            <person name="Zaremba-Niedzwiedzka K."/>
            <person name="Martijn J."/>
            <person name="Lind A.E."/>
            <person name="van Eijk R."/>
            <person name="Schleper C."/>
            <person name="Guy L."/>
            <person name="Ettema T.J."/>
        </authorList>
    </citation>
    <scope>NUCLEOTIDE SEQUENCE</scope>
</reference>
<keyword evidence="1" id="KW-0175">Coiled coil</keyword>
<organism evidence="3">
    <name type="scientific">marine sediment metagenome</name>
    <dbReference type="NCBI Taxonomy" id="412755"/>
    <lineage>
        <taxon>unclassified sequences</taxon>
        <taxon>metagenomes</taxon>
        <taxon>ecological metagenomes</taxon>
    </lineage>
</organism>
<feature type="domain" description="Helix-turn-helix" evidence="2">
    <location>
        <begin position="3"/>
        <end position="52"/>
    </location>
</feature>
<feature type="coiled-coil region" evidence="1">
    <location>
        <begin position="75"/>
        <end position="123"/>
    </location>
</feature>
<name>A0A0F9KML2_9ZZZZ</name>
<dbReference type="AlphaFoldDB" id="A0A0F9KML2"/>
<dbReference type="Pfam" id="PF12728">
    <property type="entry name" value="HTH_17"/>
    <property type="match status" value="1"/>
</dbReference>
<sequence>MSYTLGEAAKAAGFSKPTLSRAIKNGKLSAKRLDDGSYSIDAAELERWKDANGHRNGAVKRIATPSKTPETPSETSALQAEVEKLRAQAQSDQRERGFLEQRIEDLKERAERAERKEDQLHALLVDLRPQTVAAPRKGFWGRLFG</sequence>
<dbReference type="EMBL" id="LAZR01007732">
    <property type="protein sequence ID" value="KKM83314.1"/>
    <property type="molecule type" value="Genomic_DNA"/>
</dbReference>
<comment type="caution">
    <text evidence="3">The sequence shown here is derived from an EMBL/GenBank/DDBJ whole genome shotgun (WGS) entry which is preliminary data.</text>
</comment>